<protein>
    <submittedName>
        <fullName evidence="2">Uncharacterized protein</fullName>
    </submittedName>
</protein>
<feature type="transmembrane region" description="Helical" evidence="1">
    <location>
        <begin position="306"/>
        <end position="323"/>
    </location>
</feature>
<keyword evidence="1" id="KW-0472">Membrane</keyword>
<sequence>MKINSNIIKILPVFLLVAAGVFLFSANGAYALDCWISPTCWISSILNWVLYVVIQILGWFLGMAGELANWSLSPPGGSIIRSEVVMMGWGISRDFANMFFILILLGIALDFILFNSFKVKQMLPRLLLIALLINFSLPIAGVVLDFANVFTQFFIGKMVPATGGTGVTEGIAQSLNLADMFTAKNVAAATFNSDNASNALFLNMVFAIIFTFGTFFIFLAMALMFFIRTGYLYILLTILPIVLVLHAFPPTQGYFGKWSNKFISWTMFAPIATFFIYLAATYLNSATNQNFTKILTDQNIDYLPEIYTYIIAWVFLGGSLVVGQQMGIHLGKISMDSAKTMNKWTRGKLSSAGKGIATSAGRKVGADAQLEKLASGLQKIPGFGMVASGVRGLGAKTKTAMEKREEPTAAEKAKWAGMSDSALAQEQAVHEKSKLPGSGAKAAHIASMRAKNGKLKVLDEHGELDIPATRALVRSSYKAAKTHKNKAAMQAILQSNPLEAREIGREEWTKDAQEGKVAGAVMSMATHQIISGKNSETGKTFEDAQKDVFDINQKDFENLKGQWDQNSVKEFIESGHLTRAHLRVANEISDGNFTSFVAKYYSDIDGMATGPARQTAIANIKKLNPGLTNTYIAGNLTEVGLGAPDSITTGKIDEWKK</sequence>
<keyword evidence="1" id="KW-1133">Transmembrane helix</keyword>
<keyword evidence="1" id="KW-0812">Transmembrane</keyword>
<dbReference type="EMBL" id="MEYS01000001">
    <property type="protein sequence ID" value="OGD34359.1"/>
    <property type="molecule type" value="Genomic_DNA"/>
</dbReference>
<evidence type="ECO:0000256" key="1">
    <source>
        <dbReference type="SAM" id="Phobius"/>
    </source>
</evidence>
<feature type="transmembrane region" description="Helical" evidence="1">
    <location>
        <begin position="95"/>
        <end position="114"/>
    </location>
</feature>
<dbReference type="Proteomes" id="UP000176650">
    <property type="component" value="Unassembled WGS sequence"/>
</dbReference>
<name>A0A1F5BUQ2_9BACT</name>
<dbReference type="AlphaFoldDB" id="A0A1F5BUQ2"/>
<evidence type="ECO:0000313" key="2">
    <source>
        <dbReference type="EMBL" id="OGD34359.1"/>
    </source>
</evidence>
<reference evidence="2 3" key="1">
    <citation type="journal article" date="2016" name="Nat. Commun.">
        <title>Thousands of microbial genomes shed light on interconnected biogeochemical processes in an aquifer system.</title>
        <authorList>
            <person name="Anantharaman K."/>
            <person name="Brown C.T."/>
            <person name="Hug L.A."/>
            <person name="Sharon I."/>
            <person name="Castelle C.J."/>
            <person name="Probst A.J."/>
            <person name="Thomas B.C."/>
            <person name="Singh A."/>
            <person name="Wilkins M.J."/>
            <person name="Karaoz U."/>
            <person name="Brodie E.L."/>
            <person name="Williams K.H."/>
            <person name="Hubbard S.S."/>
            <person name="Banfield J.F."/>
        </authorList>
    </citation>
    <scope>NUCLEOTIDE SEQUENCE [LARGE SCALE GENOMIC DNA]</scope>
</reference>
<accession>A0A1F5BUQ2</accession>
<feature type="transmembrane region" description="Helical" evidence="1">
    <location>
        <begin position="126"/>
        <end position="150"/>
    </location>
</feature>
<gene>
    <name evidence="2" type="ORF">A2988_02415</name>
</gene>
<proteinExistence type="predicted"/>
<organism evidence="2 3">
    <name type="scientific">Candidatus Azambacteria bacterium RIFCSPLOWO2_01_FULL_46_25</name>
    <dbReference type="NCBI Taxonomy" id="1797298"/>
    <lineage>
        <taxon>Bacteria</taxon>
        <taxon>Candidatus Azamiibacteriota</taxon>
    </lineage>
</organism>
<dbReference type="InterPro" id="IPR045782">
    <property type="entry name" value="TrbL_3"/>
</dbReference>
<dbReference type="Pfam" id="PF19590">
    <property type="entry name" value="TrbL_3"/>
    <property type="match status" value="1"/>
</dbReference>
<feature type="transmembrane region" description="Helical" evidence="1">
    <location>
        <begin position="262"/>
        <end position="283"/>
    </location>
</feature>
<feature type="transmembrane region" description="Helical" evidence="1">
    <location>
        <begin position="231"/>
        <end position="250"/>
    </location>
</feature>
<dbReference type="GO" id="GO:0030255">
    <property type="term" value="P:protein secretion by the type IV secretion system"/>
    <property type="evidence" value="ECO:0007669"/>
    <property type="project" value="InterPro"/>
</dbReference>
<comment type="caution">
    <text evidence="2">The sequence shown here is derived from an EMBL/GenBank/DDBJ whole genome shotgun (WGS) entry which is preliminary data.</text>
</comment>
<evidence type="ECO:0000313" key="3">
    <source>
        <dbReference type="Proteomes" id="UP000176650"/>
    </source>
</evidence>
<dbReference type="STRING" id="1797298.A2988_02415"/>
<feature type="transmembrane region" description="Helical" evidence="1">
    <location>
        <begin position="200"/>
        <end position="225"/>
    </location>
</feature>
<feature type="transmembrane region" description="Helical" evidence="1">
    <location>
        <begin position="41"/>
        <end position="61"/>
    </location>
</feature>